<dbReference type="InterPro" id="IPR036509">
    <property type="entry name" value="Met_Sox_Rdtase_MsrA_sf"/>
</dbReference>
<dbReference type="PANTHER" id="PTHR43774">
    <property type="entry name" value="PEPTIDE METHIONINE SULFOXIDE REDUCTASE"/>
    <property type="match status" value="1"/>
</dbReference>
<gene>
    <name evidence="4 6" type="primary">msrA</name>
    <name evidence="6" type="ORF">NW209_03175</name>
</gene>
<dbReference type="Proteomes" id="UP001204579">
    <property type="component" value="Unassembled WGS sequence"/>
</dbReference>
<dbReference type="InterPro" id="IPR002569">
    <property type="entry name" value="Met_Sox_Rdtase_MsrA_dom"/>
</dbReference>
<comment type="similarity">
    <text evidence="4">Belongs to the MsrA Met sulfoxide reductase family.</text>
</comment>
<protein>
    <recommendedName>
        <fullName evidence="4">Peptide methionine sulfoxide reductase MsrA</fullName>
        <shortName evidence="4">Protein-methionine-S-oxide reductase</shortName>
        <ecNumber evidence="4">1.8.4.11</ecNumber>
    </recommendedName>
    <alternativeName>
        <fullName evidence="4">Peptide-methionine (S)-S-oxide reductase</fullName>
        <shortName evidence="4">Peptide Met(O) reductase</shortName>
    </alternativeName>
</protein>
<keyword evidence="1 4" id="KW-0560">Oxidoreductase</keyword>
<dbReference type="EC" id="1.8.4.11" evidence="4"/>
<reference evidence="6 7" key="1">
    <citation type="submission" date="2022-08" db="EMBL/GenBank/DDBJ databases">
        <authorList>
            <person name="Zeman M."/>
            <person name="Kubasova T."/>
        </authorList>
    </citation>
    <scope>NUCLEOTIDE SEQUENCE [LARGE SCALE GENOMIC DNA]</scope>
    <source>
        <strain evidence="6 7">ET62</strain>
    </source>
</reference>
<name>A0AAW5MXJ1_9BACT</name>
<keyword evidence="7" id="KW-1185">Reference proteome</keyword>
<proteinExistence type="inferred from homology"/>
<dbReference type="RefSeq" id="WP_235301753.1">
    <property type="nucleotide sequence ID" value="NZ_CALULB010000021.1"/>
</dbReference>
<organism evidence="6 7">
    <name type="scientific">Phocaeicola barnesiae</name>
    <dbReference type="NCBI Taxonomy" id="376804"/>
    <lineage>
        <taxon>Bacteria</taxon>
        <taxon>Pseudomonadati</taxon>
        <taxon>Bacteroidota</taxon>
        <taxon>Bacteroidia</taxon>
        <taxon>Bacteroidales</taxon>
        <taxon>Bacteroidaceae</taxon>
        <taxon>Phocaeicola</taxon>
    </lineage>
</organism>
<feature type="domain" description="Peptide methionine sulphoxide reductase MsrA" evidence="5">
    <location>
        <begin position="5"/>
        <end position="155"/>
    </location>
</feature>
<comment type="catalytic activity">
    <reaction evidence="2 4">
        <text>L-methionyl-[protein] + [thioredoxin]-disulfide + H2O = L-methionyl-(S)-S-oxide-[protein] + [thioredoxin]-dithiol</text>
        <dbReference type="Rhea" id="RHEA:14217"/>
        <dbReference type="Rhea" id="RHEA-COMP:10698"/>
        <dbReference type="Rhea" id="RHEA-COMP:10700"/>
        <dbReference type="Rhea" id="RHEA-COMP:12313"/>
        <dbReference type="Rhea" id="RHEA-COMP:12315"/>
        <dbReference type="ChEBI" id="CHEBI:15377"/>
        <dbReference type="ChEBI" id="CHEBI:16044"/>
        <dbReference type="ChEBI" id="CHEBI:29950"/>
        <dbReference type="ChEBI" id="CHEBI:44120"/>
        <dbReference type="ChEBI" id="CHEBI:50058"/>
        <dbReference type="EC" id="1.8.4.11"/>
    </reaction>
</comment>
<dbReference type="AlphaFoldDB" id="A0AAW5MXJ1"/>
<evidence type="ECO:0000313" key="7">
    <source>
        <dbReference type="Proteomes" id="UP001204579"/>
    </source>
</evidence>
<dbReference type="Pfam" id="PF01625">
    <property type="entry name" value="PMSR"/>
    <property type="match status" value="1"/>
</dbReference>
<evidence type="ECO:0000256" key="4">
    <source>
        <dbReference type="HAMAP-Rule" id="MF_01401"/>
    </source>
</evidence>
<evidence type="ECO:0000259" key="5">
    <source>
        <dbReference type="Pfam" id="PF01625"/>
    </source>
</evidence>
<dbReference type="Gene3D" id="3.30.1060.10">
    <property type="entry name" value="Peptide methionine sulphoxide reductase MsrA"/>
    <property type="match status" value="1"/>
</dbReference>
<dbReference type="NCBIfam" id="TIGR00401">
    <property type="entry name" value="msrA"/>
    <property type="match status" value="1"/>
</dbReference>
<evidence type="ECO:0000313" key="6">
    <source>
        <dbReference type="EMBL" id="MCR8873033.1"/>
    </source>
</evidence>
<comment type="catalytic activity">
    <reaction evidence="3 4">
        <text>[thioredoxin]-disulfide + L-methionine + H2O = L-methionine (S)-S-oxide + [thioredoxin]-dithiol</text>
        <dbReference type="Rhea" id="RHEA:19993"/>
        <dbReference type="Rhea" id="RHEA-COMP:10698"/>
        <dbReference type="Rhea" id="RHEA-COMP:10700"/>
        <dbReference type="ChEBI" id="CHEBI:15377"/>
        <dbReference type="ChEBI" id="CHEBI:29950"/>
        <dbReference type="ChEBI" id="CHEBI:50058"/>
        <dbReference type="ChEBI" id="CHEBI:57844"/>
        <dbReference type="ChEBI" id="CHEBI:58772"/>
        <dbReference type="EC" id="1.8.4.11"/>
    </reaction>
</comment>
<dbReference type="PANTHER" id="PTHR43774:SF1">
    <property type="entry name" value="PEPTIDE METHIONINE SULFOXIDE REDUCTASE MSRA 2"/>
    <property type="match status" value="1"/>
</dbReference>
<comment type="function">
    <text evidence="4">Has an important function as a repair enzyme for proteins that have been inactivated by oxidation. Catalyzes the reversible oxidation-reduction of methionine sulfoxide in proteins to methionine.</text>
</comment>
<evidence type="ECO:0000256" key="3">
    <source>
        <dbReference type="ARBA" id="ARBA00048782"/>
    </source>
</evidence>
<comment type="caution">
    <text evidence="6">The sequence shown here is derived from an EMBL/GenBank/DDBJ whole genome shotgun (WGS) entry which is preliminary data.</text>
</comment>
<sequence>MKQEKAIFACGCFWGAQHQFERAHGVLRSTVGYIGGHKDHPTYPEVKSHTTGHAEATLVEFDAEETSFTELCKLFFEIHDPAQTDGQGPDIGPQYRSEIFYLDENQEQEAQAVIDLLRSKGHEVNTRLTPASTFWPAEDYHQHYYDKTGGEPYCHIRIRKF</sequence>
<accession>A0AAW5MXJ1</accession>
<dbReference type="HAMAP" id="MF_01401">
    <property type="entry name" value="MsrA"/>
    <property type="match status" value="1"/>
</dbReference>
<dbReference type="EMBL" id="JANRHJ010000003">
    <property type="protein sequence ID" value="MCR8873033.1"/>
    <property type="molecule type" value="Genomic_DNA"/>
</dbReference>
<feature type="active site" evidence="4">
    <location>
        <position position="12"/>
    </location>
</feature>
<evidence type="ECO:0000256" key="2">
    <source>
        <dbReference type="ARBA" id="ARBA00047806"/>
    </source>
</evidence>
<dbReference type="SUPFAM" id="SSF55068">
    <property type="entry name" value="Peptide methionine sulfoxide reductase"/>
    <property type="match status" value="1"/>
</dbReference>
<dbReference type="GO" id="GO:0008113">
    <property type="term" value="F:peptide-methionine (S)-S-oxide reductase activity"/>
    <property type="evidence" value="ECO:0007669"/>
    <property type="project" value="UniProtKB-UniRule"/>
</dbReference>
<evidence type="ECO:0000256" key="1">
    <source>
        <dbReference type="ARBA" id="ARBA00023002"/>
    </source>
</evidence>